<accession>A0A238KRS0</accession>
<protein>
    <submittedName>
        <fullName evidence="2">Uncharacterized protein</fullName>
    </submittedName>
</protein>
<evidence type="ECO:0000256" key="1">
    <source>
        <dbReference type="SAM" id="Phobius"/>
    </source>
</evidence>
<keyword evidence="1" id="KW-1133">Transmembrane helix</keyword>
<proteinExistence type="predicted"/>
<dbReference type="EMBL" id="FXYH01000011">
    <property type="protein sequence ID" value="SMX45505.1"/>
    <property type="molecule type" value="Genomic_DNA"/>
</dbReference>
<name>A0A238KRS0_9RHOB</name>
<evidence type="ECO:0000313" key="3">
    <source>
        <dbReference type="Proteomes" id="UP000220836"/>
    </source>
</evidence>
<gene>
    <name evidence="2" type="ORF">PEV8663_03060</name>
</gene>
<sequence length="29" mass="3065">MSGNGLQKLSYILLIVLLFGLSTGWLGGL</sequence>
<evidence type="ECO:0000313" key="2">
    <source>
        <dbReference type="EMBL" id="SMX45505.1"/>
    </source>
</evidence>
<keyword evidence="1" id="KW-0812">Transmembrane</keyword>
<feature type="transmembrane region" description="Helical" evidence="1">
    <location>
        <begin position="9"/>
        <end position="28"/>
    </location>
</feature>
<keyword evidence="1" id="KW-0472">Membrane</keyword>
<organism evidence="2 3">
    <name type="scientific">Pelagimonas varians</name>
    <dbReference type="NCBI Taxonomy" id="696760"/>
    <lineage>
        <taxon>Bacteria</taxon>
        <taxon>Pseudomonadati</taxon>
        <taxon>Pseudomonadota</taxon>
        <taxon>Alphaproteobacteria</taxon>
        <taxon>Rhodobacterales</taxon>
        <taxon>Roseobacteraceae</taxon>
        <taxon>Pelagimonas</taxon>
    </lineage>
</organism>
<dbReference type="Proteomes" id="UP000220836">
    <property type="component" value="Unassembled WGS sequence"/>
</dbReference>
<reference evidence="2 3" key="1">
    <citation type="submission" date="2017-05" db="EMBL/GenBank/DDBJ databases">
        <authorList>
            <person name="Song R."/>
            <person name="Chenine A.L."/>
            <person name="Ruprecht R.M."/>
        </authorList>
    </citation>
    <scope>NUCLEOTIDE SEQUENCE [LARGE SCALE GENOMIC DNA]</scope>
    <source>
        <strain evidence="2 3">CECT 8663</strain>
    </source>
</reference>
<keyword evidence="3" id="KW-1185">Reference proteome</keyword>
<dbReference type="AlphaFoldDB" id="A0A238KRS0"/>